<reference evidence="1 2" key="1">
    <citation type="journal article" date="2013" name="Mar. Genomics">
        <title>Expression of sulfatases in Rhodopirellula baltica and the diversity of sulfatases in the genus Rhodopirellula.</title>
        <authorList>
            <person name="Wegner C.E."/>
            <person name="Richter-Heitmann T."/>
            <person name="Klindworth A."/>
            <person name="Klockow C."/>
            <person name="Richter M."/>
            <person name="Achstetter T."/>
            <person name="Glockner F.O."/>
            <person name="Harder J."/>
        </authorList>
    </citation>
    <scope>NUCLEOTIDE SEQUENCE [LARGE SCALE GENOMIC DNA]</scope>
    <source>
        <strain evidence="1 2">SH398</strain>
    </source>
</reference>
<dbReference type="Proteomes" id="UP000011996">
    <property type="component" value="Unassembled WGS sequence"/>
</dbReference>
<comment type="caution">
    <text evidence="1">The sequence shown here is derived from an EMBL/GenBank/DDBJ whole genome shotgun (WGS) entry which is preliminary data.</text>
</comment>
<name>M5RYV7_9BACT</name>
<proteinExistence type="predicted"/>
<gene>
    <name evidence="1" type="ORF">RESH_04851</name>
</gene>
<sequence>MQQGSISDEVQPVLGATADKAIETVKKMDAEKLSKTATDKTNALLDTAAERTKRFLNRDITDDQE</sequence>
<dbReference type="EMBL" id="ANOF01000155">
    <property type="protein sequence ID" value="EMI24480.1"/>
    <property type="molecule type" value="Genomic_DNA"/>
</dbReference>
<evidence type="ECO:0000313" key="1">
    <source>
        <dbReference type="EMBL" id="EMI24480.1"/>
    </source>
</evidence>
<dbReference type="PATRIC" id="fig|1263868.3.peg.5274"/>
<accession>M5RYV7</accession>
<evidence type="ECO:0000313" key="2">
    <source>
        <dbReference type="Proteomes" id="UP000011996"/>
    </source>
</evidence>
<organism evidence="1 2">
    <name type="scientific">Rhodopirellula europaea SH398</name>
    <dbReference type="NCBI Taxonomy" id="1263868"/>
    <lineage>
        <taxon>Bacteria</taxon>
        <taxon>Pseudomonadati</taxon>
        <taxon>Planctomycetota</taxon>
        <taxon>Planctomycetia</taxon>
        <taxon>Pirellulales</taxon>
        <taxon>Pirellulaceae</taxon>
        <taxon>Rhodopirellula</taxon>
    </lineage>
</organism>
<dbReference type="STRING" id="1263868.RESH_04851"/>
<dbReference type="RefSeq" id="WP_008670407.1">
    <property type="nucleotide sequence ID" value="NZ_ANOF01000155.1"/>
</dbReference>
<dbReference type="AlphaFoldDB" id="M5RYV7"/>
<protein>
    <submittedName>
        <fullName evidence="1">Uncharacterized protein</fullName>
    </submittedName>
</protein>